<dbReference type="InterPro" id="IPR045012">
    <property type="entry name" value="NLP"/>
</dbReference>
<protein>
    <recommendedName>
        <fullName evidence="12">NIN-like transcription factor</fullName>
    </recommendedName>
</protein>
<dbReference type="SMART" id="SM00666">
    <property type="entry name" value="PB1"/>
    <property type="match status" value="1"/>
</dbReference>
<feature type="region of interest" description="Disordered" evidence="6">
    <location>
        <begin position="1149"/>
        <end position="1169"/>
    </location>
</feature>
<keyword evidence="3" id="KW-0804">Transcription</keyword>
<evidence type="ECO:0000313" key="11">
    <source>
        <dbReference type="Proteomes" id="UP000006727"/>
    </source>
</evidence>
<keyword evidence="2" id="KW-0238">DNA-binding</keyword>
<dbReference type="FunCoup" id="A0A2K1IMF8">
    <property type="interactions" value="1454"/>
</dbReference>
<feature type="compositionally biased region" description="Polar residues" evidence="6">
    <location>
        <begin position="185"/>
        <end position="196"/>
    </location>
</feature>
<feature type="region of interest" description="Disordered" evidence="6">
    <location>
        <begin position="173"/>
        <end position="254"/>
    </location>
</feature>
<feature type="region of interest" description="Disordered" evidence="6">
    <location>
        <begin position="1"/>
        <end position="28"/>
    </location>
</feature>
<feature type="compositionally biased region" description="Gly residues" evidence="6">
    <location>
        <begin position="201"/>
        <end position="218"/>
    </location>
</feature>
<reference evidence="10" key="3">
    <citation type="submission" date="2020-12" db="UniProtKB">
        <authorList>
            <consortium name="EnsemblPlants"/>
        </authorList>
    </citation>
    <scope>IDENTIFICATION</scope>
</reference>
<evidence type="ECO:0000256" key="5">
    <source>
        <dbReference type="SAM" id="Coils"/>
    </source>
</evidence>
<dbReference type="Gene3D" id="3.10.20.90">
    <property type="entry name" value="Phosphatidylinositol 3-kinase Catalytic Subunit, Chain A, domain 1"/>
    <property type="match status" value="1"/>
</dbReference>
<dbReference type="PANTHER" id="PTHR32002">
    <property type="entry name" value="PROTEIN NLP8"/>
    <property type="match status" value="1"/>
</dbReference>
<feature type="compositionally biased region" description="Low complexity" evidence="6">
    <location>
        <begin position="173"/>
        <end position="184"/>
    </location>
</feature>
<dbReference type="GO" id="GO:0003700">
    <property type="term" value="F:DNA-binding transcription factor activity"/>
    <property type="evidence" value="ECO:0007669"/>
    <property type="project" value="InterPro"/>
</dbReference>
<evidence type="ECO:0000256" key="3">
    <source>
        <dbReference type="ARBA" id="ARBA00023163"/>
    </source>
</evidence>
<dbReference type="EnsemblPlants" id="Pp3c22_6370V3.2">
    <property type="protein sequence ID" value="Pp3c22_6370V3.2"/>
    <property type="gene ID" value="Pp3c22_6370"/>
</dbReference>
<evidence type="ECO:0000259" key="7">
    <source>
        <dbReference type="PROSITE" id="PS51519"/>
    </source>
</evidence>
<dbReference type="STRING" id="3218.A0A2K1IMF8"/>
<dbReference type="Pfam" id="PF22922">
    <property type="entry name" value="GAF_NLP"/>
    <property type="match status" value="1"/>
</dbReference>
<dbReference type="Gramene" id="Pp3c22_6370V3.2">
    <property type="protein sequence ID" value="Pp3c22_6370V3.2"/>
    <property type="gene ID" value="Pp3c22_6370"/>
</dbReference>
<keyword evidence="11" id="KW-1185">Reference proteome</keyword>
<feature type="compositionally biased region" description="Polar residues" evidence="6">
    <location>
        <begin position="237"/>
        <end position="250"/>
    </location>
</feature>
<accession>A0A2K1IMF8</accession>
<feature type="domain" description="RWP-RK" evidence="7">
    <location>
        <begin position="761"/>
        <end position="847"/>
    </location>
</feature>
<dbReference type="KEGG" id="ppp:112275200"/>
<evidence type="ECO:0000313" key="10">
    <source>
        <dbReference type="EnsemblPlants" id="Pp3c22_6370V3.1"/>
    </source>
</evidence>
<dbReference type="InterPro" id="IPR053793">
    <property type="entry name" value="PB1-like"/>
</dbReference>
<feature type="region of interest" description="Disordered" evidence="6">
    <location>
        <begin position="903"/>
        <end position="923"/>
    </location>
</feature>
<gene>
    <name evidence="10" type="primary">LOC112275200</name>
    <name evidence="9" type="ORF">PHYPA_026783</name>
</gene>
<feature type="region of interest" description="Disordered" evidence="6">
    <location>
        <begin position="1024"/>
        <end position="1061"/>
    </location>
</feature>
<dbReference type="PROSITE" id="PS51519">
    <property type="entry name" value="RWP_RK"/>
    <property type="match status" value="1"/>
</dbReference>
<feature type="compositionally biased region" description="Low complexity" evidence="6">
    <location>
        <begin position="1149"/>
        <end position="1159"/>
    </location>
</feature>
<evidence type="ECO:0000256" key="2">
    <source>
        <dbReference type="ARBA" id="ARBA00023125"/>
    </source>
</evidence>
<dbReference type="InterPro" id="IPR000270">
    <property type="entry name" value="PB1_dom"/>
</dbReference>
<dbReference type="EMBL" id="ABEU02000022">
    <property type="protein sequence ID" value="PNR30467.1"/>
    <property type="molecule type" value="Genomic_DNA"/>
</dbReference>
<evidence type="ECO:0000313" key="9">
    <source>
        <dbReference type="EMBL" id="PNR30467.1"/>
    </source>
</evidence>
<sequence length="1262" mass="135010">MELLRSNPRCGPRTRRTTECGGHGQQQATGATRVVVAGGLGGGSAGEAKFVMDETVLMDLMELDSLSEQLLGETWAGDNHGDYGSYLAYPASCNGGMFAAAGPPPVSQSAQMYSYGNGSMAASLQAFQQELMLQQVVESCQQSIPVASSSPPSLPLSSAPVSGISSYGAAVGSRLLSSSSPSPSGTARTMPGNQSLAGMITGDGRGVGDPRGGVGGRSGVAEIRESGVVDREEEKSSLSTVEGNPVSSGNLEAGVRGPRISAGFPLPLRDRMMQALRLIGRSLKDELVQVWMPVVQGTRKCLMTRDQPFTVEPRNEQLWVYRSMSESYEFPAERVEGKVLGLPGRVFIGQKVEWTPNVQYYSIQEYLRVKEAQRCDIRGSLAVPVLDPVSHQCVAVIELVGRAEKVQYGPDVDIIARALQAVNLTCPVGLETPPLERSSWGRQAALSEMADVLKAVCEAHRLPFAQTWVPTCSYGSRSDAKAQGNNAEQVNGRCSRSKVVLRTVDGDGPCYVSDSRMLGFRRACLEHVLEKGQGVPGKAMLTNLPVFDSDVKSFSKDEYPLGHYAKLFGLVSAVAIRLRSVHSGDEDFILEFFLPTDCVDSEKQQVMLNSLSITMQRICQSLRTLSEKELEEERREALAESMEMQAKAVKEEAKEVSNKEDLLAAYGFNRHPGGGNGCEETTQAFPQVLQHHGVQQAAARCAVQRPPLQQFSRGMPTGRGCEEGLRILESHVYPWHHHPEQMGLEHGLGTGGFGCSSLHQDVASHRRRFERRRGTTEKTIGLNVLQQYFAGSLKDAAKSIGVCPTTLKRICRQHGISRWPSRKINKVSRSLKKLQGVIDSVQGAEGALRINALTGDLSSAAVAAAAVNGHMNKDMAASSQGNLSVSWSTPSLNSLDVKEAHGKLGSAEPLLGPKEESRRRHDPCSPQKLLLSMLKPTLQFRPEDDRIVSSLEVNAMSGASGGHGRVQLDNGDICRSNDRSSVSNIGSNPNVKAAYGSNGGHCRPGMSPLASGGILSSADTDRGCEGGHGGNRSSGNACQDVGNAGKVNGGGKGQQASPLGRPLEHLVPGRGGPGRPGDFIKAATSRGWNESRVHGGGGAMAALKGVDQYALYGPVDDPVSSCNHANGGEDEVTGRPGLCSLDSPGFGSSPASDCSSPSSGVNGTSNKKAWRGREDSAAITVKVTYGLDTVRVKFAQNVSFVELKEEVGRRLKLAGQNFNLKYLDDDEEWMLLACDADLQESIDLMRVSGRHAIKLMICSNML</sequence>
<keyword evidence="5" id="KW-0175">Coiled coil</keyword>
<evidence type="ECO:0000259" key="8">
    <source>
        <dbReference type="PROSITE" id="PS51745"/>
    </source>
</evidence>
<evidence type="ECO:0008006" key="12">
    <source>
        <dbReference type="Google" id="ProtNLM"/>
    </source>
</evidence>
<feature type="domain" description="PB1" evidence="8">
    <location>
        <begin position="1178"/>
        <end position="1260"/>
    </location>
</feature>
<evidence type="ECO:0000256" key="6">
    <source>
        <dbReference type="SAM" id="MobiDB-lite"/>
    </source>
</evidence>
<keyword evidence="4" id="KW-0539">Nucleus</keyword>
<feature type="coiled-coil region" evidence="5">
    <location>
        <begin position="627"/>
        <end position="659"/>
    </location>
</feature>
<dbReference type="Gramene" id="Pp3c22_6370V3.1">
    <property type="protein sequence ID" value="Pp3c22_6370V3.1"/>
    <property type="gene ID" value="Pp3c22_6370"/>
</dbReference>
<dbReference type="InterPro" id="IPR055081">
    <property type="entry name" value="NLP1-9_GAF"/>
</dbReference>
<dbReference type="EnsemblPlants" id="Pp3c22_6370V3.1">
    <property type="protein sequence ID" value="Pp3c22_6370V3.1"/>
    <property type="gene ID" value="Pp3c22_6370"/>
</dbReference>
<feature type="compositionally biased region" description="Basic and acidic residues" evidence="6">
    <location>
        <begin position="913"/>
        <end position="923"/>
    </location>
</feature>
<evidence type="ECO:0000256" key="4">
    <source>
        <dbReference type="ARBA" id="ARBA00023242"/>
    </source>
</evidence>
<organism evidence="9">
    <name type="scientific">Physcomitrium patens</name>
    <name type="common">Spreading-leaved earth moss</name>
    <name type="synonym">Physcomitrella patens</name>
    <dbReference type="NCBI Taxonomy" id="3218"/>
    <lineage>
        <taxon>Eukaryota</taxon>
        <taxon>Viridiplantae</taxon>
        <taxon>Streptophyta</taxon>
        <taxon>Embryophyta</taxon>
        <taxon>Bryophyta</taxon>
        <taxon>Bryophytina</taxon>
        <taxon>Bryopsida</taxon>
        <taxon>Funariidae</taxon>
        <taxon>Funariales</taxon>
        <taxon>Funariaceae</taxon>
        <taxon>Physcomitrium</taxon>
    </lineage>
</organism>
<name>A0A2K1IMF8_PHYPA</name>
<dbReference type="PROSITE" id="PS51745">
    <property type="entry name" value="PB1"/>
    <property type="match status" value="1"/>
</dbReference>
<dbReference type="Pfam" id="PF00564">
    <property type="entry name" value="PB1"/>
    <property type="match status" value="1"/>
</dbReference>
<evidence type="ECO:0000256" key="1">
    <source>
        <dbReference type="ARBA" id="ARBA00023015"/>
    </source>
</evidence>
<dbReference type="InterPro" id="IPR003035">
    <property type="entry name" value="RWP-RK_dom"/>
</dbReference>
<reference evidence="9 11" key="2">
    <citation type="journal article" date="2018" name="Plant J.">
        <title>The Physcomitrella patens chromosome-scale assembly reveals moss genome structure and evolution.</title>
        <authorList>
            <person name="Lang D."/>
            <person name="Ullrich K.K."/>
            <person name="Murat F."/>
            <person name="Fuchs J."/>
            <person name="Jenkins J."/>
            <person name="Haas F.B."/>
            <person name="Piednoel M."/>
            <person name="Gundlach H."/>
            <person name="Van Bel M."/>
            <person name="Meyberg R."/>
            <person name="Vives C."/>
            <person name="Morata J."/>
            <person name="Symeonidi A."/>
            <person name="Hiss M."/>
            <person name="Muchero W."/>
            <person name="Kamisugi Y."/>
            <person name="Saleh O."/>
            <person name="Blanc G."/>
            <person name="Decker E.L."/>
            <person name="van Gessel N."/>
            <person name="Grimwood J."/>
            <person name="Hayes R.D."/>
            <person name="Graham S.W."/>
            <person name="Gunter L.E."/>
            <person name="McDaniel S.F."/>
            <person name="Hoernstein S.N.W."/>
            <person name="Larsson A."/>
            <person name="Li F.W."/>
            <person name="Perroud P.F."/>
            <person name="Phillips J."/>
            <person name="Ranjan P."/>
            <person name="Rokshar D.S."/>
            <person name="Rothfels C.J."/>
            <person name="Schneider L."/>
            <person name="Shu S."/>
            <person name="Stevenson D.W."/>
            <person name="Thummler F."/>
            <person name="Tillich M."/>
            <person name="Villarreal Aguilar J.C."/>
            <person name="Widiez T."/>
            <person name="Wong G.K."/>
            <person name="Wymore A."/>
            <person name="Zhang Y."/>
            <person name="Zimmer A.D."/>
            <person name="Quatrano R.S."/>
            <person name="Mayer K.F.X."/>
            <person name="Goodstein D."/>
            <person name="Casacuberta J.M."/>
            <person name="Vandepoele K."/>
            <person name="Reski R."/>
            <person name="Cuming A.C."/>
            <person name="Tuskan G.A."/>
            <person name="Maumus F."/>
            <person name="Salse J."/>
            <person name="Schmutz J."/>
            <person name="Rensing S.A."/>
        </authorList>
    </citation>
    <scope>NUCLEOTIDE SEQUENCE [LARGE SCALE GENOMIC DNA]</scope>
    <source>
        <strain evidence="10 11">cv. Gransden 2004</strain>
    </source>
</reference>
<feature type="compositionally biased region" description="Basic and acidic residues" evidence="6">
    <location>
        <begin position="222"/>
        <end position="236"/>
    </location>
</feature>
<dbReference type="GO" id="GO:0003677">
    <property type="term" value="F:DNA binding"/>
    <property type="evidence" value="ECO:0007669"/>
    <property type="project" value="UniProtKB-KW"/>
</dbReference>
<dbReference type="OrthoDB" id="6270329at2759"/>
<dbReference type="PANTHER" id="PTHR32002:SF41">
    <property type="entry name" value="PROTEIN NLP8"/>
    <property type="match status" value="1"/>
</dbReference>
<dbReference type="SUPFAM" id="SSF54277">
    <property type="entry name" value="CAD &amp; PB1 domains"/>
    <property type="match status" value="1"/>
</dbReference>
<proteinExistence type="predicted"/>
<dbReference type="Proteomes" id="UP000006727">
    <property type="component" value="Chromosome 22"/>
</dbReference>
<keyword evidence="1" id="KW-0805">Transcription regulation</keyword>
<dbReference type="RefSeq" id="XP_024361103.1">
    <property type="nucleotide sequence ID" value="XM_024505335.2"/>
</dbReference>
<dbReference type="Pfam" id="PF02042">
    <property type="entry name" value="RWP-RK"/>
    <property type="match status" value="1"/>
</dbReference>
<dbReference type="AlphaFoldDB" id="A0A2K1IMF8"/>
<dbReference type="GeneID" id="112275200"/>
<reference evidence="9 11" key="1">
    <citation type="journal article" date="2008" name="Science">
        <title>The Physcomitrella genome reveals evolutionary insights into the conquest of land by plants.</title>
        <authorList>
            <person name="Rensing S."/>
            <person name="Lang D."/>
            <person name="Zimmer A."/>
            <person name="Terry A."/>
            <person name="Salamov A."/>
            <person name="Shapiro H."/>
            <person name="Nishiyama T."/>
            <person name="Perroud P.-F."/>
            <person name="Lindquist E."/>
            <person name="Kamisugi Y."/>
            <person name="Tanahashi T."/>
            <person name="Sakakibara K."/>
            <person name="Fujita T."/>
            <person name="Oishi K."/>
            <person name="Shin-I T."/>
            <person name="Kuroki Y."/>
            <person name="Toyoda A."/>
            <person name="Suzuki Y."/>
            <person name="Hashimoto A."/>
            <person name="Yamaguchi K."/>
            <person name="Sugano A."/>
            <person name="Kohara Y."/>
            <person name="Fujiyama A."/>
            <person name="Anterola A."/>
            <person name="Aoki S."/>
            <person name="Ashton N."/>
            <person name="Barbazuk W.B."/>
            <person name="Barker E."/>
            <person name="Bennetzen J."/>
            <person name="Bezanilla M."/>
            <person name="Blankenship R."/>
            <person name="Cho S.H."/>
            <person name="Dutcher S."/>
            <person name="Estelle M."/>
            <person name="Fawcett J.A."/>
            <person name="Gundlach H."/>
            <person name="Hanada K."/>
            <person name="Heyl A."/>
            <person name="Hicks K.A."/>
            <person name="Hugh J."/>
            <person name="Lohr M."/>
            <person name="Mayer K."/>
            <person name="Melkozernov A."/>
            <person name="Murata T."/>
            <person name="Nelson D."/>
            <person name="Pils B."/>
            <person name="Prigge M."/>
            <person name="Reiss B."/>
            <person name="Renner T."/>
            <person name="Rombauts S."/>
            <person name="Rushton P."/>
            <person name="Sanderfoot A."/>
            <person name="Schween G."/>
            <person name="Shiu S.-H."/>
            <person name="Stueber K."/>
            <person name="Theodoulou F.L."/>
            <person name="Tu H."/>
            <person name="Van de Peer Y."/>
            <person name="Verrier P.J."/>
            <person name="Waters E."/>
            <person name="Wood A."/>
            <person name="Yang L."/>
            <person name="Cove D."/>
            <person name="Cuming A."/>
            <person name="Hasebe M."/>
            <person name="Lucas S."/>
            <person name="Mishler D.B."/>
            <person name="Reski R."/>
            <person name="Grigoriev I."/>
            <person name="Quatrano R.S."/>
            <person name="Boore J.L."/>
        </authorList>
    </citation>
    <scope>NUCLEOTIDE SEQUENCE [LARGE SCALE GENOMIC DNA]</scope>
    <source>
        <strain evidence="10 11">cv. Gransden 2004</strain>
    </source>
</reference>
<dbReference type="PaxDb" id="3218-PP1S12_320V6.1"/>